<dbReference type="HOGENOM" id="CLU_2721132_0_0_12"/>
<dbReference type="KEGG" id="tpx:Turpa_2251"/>
<accession>I4B6I9</accession>
<evidence type="ECO:0000313" key="1">
    <source>
        <dbReference type="EMBL" id="AFM12896.1"/>
    </source>
</evidence>
<dbReference type="AlphaFoldDB" id="I4B6I9"/>
<dbReference type="Proteomes" id="UP000006048">
    <property type="component" value="Chromosome"/>
</dbReference>
<dbReference type="EMBL" id="CP002959">
    <property type="protein sequence ID" value="AFM12896.1"/>
    <property type="molecule type" value="Genomic_DNA"/>
</dbReference>
<sequence>MRSELALLVLQYLYDRAGRQIDIGELEVQLGKDIHVLRPAIEDLKTNGFINEDEYRLEILPTGKHFAQSRWV</sequence>
<gene>
    <name evidence="1" type="ordered locus">Turpa_2251</name>
</gene>
<reference evidence="1 2" key="1">
    <citation type="submission" date="2012-06" db="EMBL/GenBank/DDBJ databases">
        <title>The complete chromosome of genome of Turneriella parva DSM 21527.</title>
        <authorList>
            <consortium name="US DOE Joint Genome Institute (JGI-PGF)"/>
            <person name="Lucas S."/>
            <person name="Han J."/>
            <person name="Lapidus A."/>
            <person name="Bruce D."/>
            <person name="Goodwin L."/>
            <person name="Pitluck S."/>
            <person name="Peters L."/>
            <person name="Kyrpides N."/>
            <person name="Mavromatis K."/>
            <person name="Ivanova N."/>
            <person name="Mikhailova N."/>
            <person name="Chertkov O."/>
            <person name="Detter J.C."/>
            <person name="Tapia R."/>
            <person name="Han C."/>
            <person name="Land M."/>
            <person name="Hauser L."/>
            <person name="Markowitz V."/>
            <person name="Cheng J.-F."/>
            <person name="Hugenholtz P."/>
            <person name="Woyke T."/>
            <person name="Wu D."/>
            <person name="Gronow S."/>
            <person name="Wellnitz S."/>
            <person name="Brambilla E."/>
            <person name="Klenk H.-P."/>
            <person name="Eisen J.A."/>
        </authorList>
    </citation>
    <scope>NUCLEOTIDE SEQUENCE [LARGE SCALE GENOMIC DNA]</scope>
    <source>
        <strain evidence="2">ATCC BAA-1111 / DSM 21527 / NCTC 11395 / H</strain>
    </source>
</reference>
<dbReference type="RefSeq" id="WP_014803402.1">
    <property type="nucleotide sequence ID" value="NC_018020.1"/>
</dbReference>
<keyword evidence="2" id="KW-1185">Reference proteome</keyword>
<dbReference type="STRING" id="869212.Turpa_2251"/>
<proteinExistence type="predicted"/>
<name>I4B6I9_TURPD</name>
<evidence type="ECO:0000313" key="2">
    <source>
        <dbReference type="Proteomes" id="UP000006048"/>
    </source>
</evidence>
<protein>
    <submittedName>
        <fullName evidence="1">Uncharacterized protein</fullName>
    </submittedName>
</protein>
<organism evidence="1 2">
    <name type="scientific">Turneriella parva (strain ATCC BAA-1111 / DSM 21527 / NCTC 11395 / H)</name>
    <name type="common">Leptospira parva</name>
    <dbReference type="NCBI Taxonomy" id="869212"/>
    <lineage>
        <taxon>Bacteria</taxon>
        <taxon>Pseudomonadati</taxon>
        <taxon>Spirochaetota</taxon>
        <taxon>Spirochaetia</taxon>
        <taxon>Leptospirales</taxon>
        <taxon>Leptospiraceae</taxon>
        <taxon>Turneriella</taxon>
    </lineage>
</organism>